<evidence type="ECO:0000313" key="2">
    <source>
        <dbReference type="EMBL" id="KAK1346369.1"/>
    </source>
</evidence>
<dbReference type="InterPro" id="IPR036397">
    <property type="entry name" value="RNaseH_sf"/>
</dbReference>
<comment type="caution">
    <text evidence="2">The sequence shown here is derived from an EMBL/GenBank/DDBJ whole genome shotgun (WGS) entry which is preliminary data.</text>
</comment>
<dbReference type="InterPro" id="IPR012337">
    <property type="entry name" value="RNaseH-like_sf"/>
</dbReference>
<evidence type="ECO:0000313" key="3">
    <source>
        <dbReference type="Proteomes" id="UP001177744"/>
    </source>
</evidence>
<dbReference type="SUPFAM" id="SSF53098">
    <property type="entry name" value="Ribonuclease H-like"/>
    <property type="match status" value="1"/>
</dbReference>
<feature type="domain" description="RNase H type-1" evidence="1">
    <location>
        <begin position="24"/>
        <end position="108"/>
    </location>
</feature>
<dbReference type="Pfam" id="PF00075">
    <property type="entry name" value="RNase_H"/>
    <property type="match status" value="1"/>
</dbReference>
<dbReference type="GO" id="GO:0004523">
    <property type="term" value="F:RNA-DNA hybrid ribonuclease activity"/>
    <property type="evidence" value="ECO:0007669"/>
    <property type="project" value="InterPro"/>
</dbReference>
<dbReference type="EMBL" id="JAULJE010000001">
    <property type="protein sequence ID" value="KAK1346369.1"/>
    <property type="molecule type" value="Genomic_DNA"/>
</dbReference>
<dbReference type="Gene3D" id="3.30.420.10">
    <property type="entry name" value="Ribonuclease H-like superfamily/Ribonuclease H"/>
    <property type="match status" value="1"/>
</dbReference>
<evidence type="ECO:0000259" key="1">
    <source>
        <dbReference type="PROSITE" id="PS50879"/>
    </source>
</evidence>
<dbReference type="GO" id="GO:0003676">
    <property type="term" value="F:nucleic acid binding"/>
    <property type="evidence" value="ECO:0007669"/>
    <property type="project" value="InterPro"/>
</dbReference>
<accession>A0AA40IB00</accession>
<dbReference type="InterPro" id="IPR002156">
    <property type="entry name" value="RNaseH_domain"/>
</dbReference>
<dbReference type="PROSITE" id="PS50879">
    <property type="entry name" value="RNASE_H_1"/>
    <property type="match status" value="1"/>
</dbReference>
<keyword evidence="3" id="KW-1185">Reference proteome</keyword>
<proteinExistence type="predicted"/>
<protein>
    <recommendedName>
        <fullName evidence="1">RNase H type-1 domain-containing protein</fullName>
    </recommendedName>
</protein>
<gene>
    <name evidence="2" type="ORF">QTO34_000223</name>
</gene>
<sequence length="108" mass="11734">MHSCPEVVEALTQPRAGLSDLPLSNPDLTLFVDGSSCLDPQGRRKASYSVVTLKWILEAARLPEGTTSQKAELIVLTRALHLAKGRRVAIVHCRGHQTDSSMVMRGNA</sequence>
<dbReference type="AlphaFoldDB" id="A0AA40IB00"/>
<organism evidence="2 3">
    <name type="scientific">Cnephaeus nilssonii</name>
    <name type="common">Northern bat</name>
    <name type="synonym">Eptesicus nilssonii</name>
    <dbReference type="NCBI Taxonomy" id="3371016"/>
    <lineage>
        <taxon>Eukaryota</taxon>
        <taxon>Metazoa</taxon>
        <taxon>Chordata</taxon>
        <taxon>Craniata</taxon>
        <taxon>Vertebrata</taxon>
        <taxon>Euteleostomi</taxon>
        <taxon>Mammalia</taxon>
        <taxon>Eutheria</taxon>
        <taxon>Laurasiatheria</taxon>
        <taxon>Chiroptera</taxon>
        <taxon>Yangochiroptera</taxon>
        <taxon>Vespertilionidae</taxon>
        <taxon>Cnephaeus</taxon>
    </lineage>
</organism>
<name>A0AA40IB00_CNENI</name>
<reference evidence="2" key="1">
    <citation type="submission" date="2023-06" db="EMBL/GenBank/DDBJ databases">
        <title>Reference genome for the Northern bat (Eptesicus nilssonii), a most northern bat species.</title>
        <authorList>
            <person name="Laine V.N."/>
            <person name="Pulliainen A.T."/>
            <person name="Lilley T.M."/>
        </authorList>
    </citation>
    <scope>NUCLEOTIDE SEQUENCE</scope>
    <source>
        <strain evidence="2">BLF_Eptnil</strain>
        <tissue evidence="2">Kidney</tissue>
    </source>
</reference>
<dbReference type="Proteomes" id="UP001177744">
    <property type="component" value="Unassembled WGS sequence"/>
</dbReference>